<dbReference type="OrthoDB" id="2443233at2759"/>
<keyword evidence="2" id="KW-1185">Reference proteome</keyword>
<reference evidence="1" key="1">
    <citation type="journal article" date="2020" name="Fungal Divers.">
        <title>Resolving the Mortierellaceae phylogeny through synthesis of multi-gene phylogenetics and phylogenomics.</title>
        <authorList>
            <person name="Vandepol N."/>
            <person name="Liber J."/>
            <person name="Desiro A."/>
            <person name="Na H."/>
            <person name="Kennedy M."/>
            <person name="Barry K."/>
            <person name="Grigoriev I.V."/>
            <person name="Miller A.N."/>
            <person name="O'Donnell K."/>
            <person name="Stajich J.E."/>
            <person name="Bonito G."/>
        </authorList>
    </citation>
    <scope>NUCLEOTIDE SEQUENCE</scope>
    <source>
        <strain evidence="1">NVP60</strain>
    </source>
</reference>
<sequence length="155" mass="17499">MAEVNNERSTDGRLIKDIGLAFGKKLRSLIVRPISLSRRFSGVNADSVECSVGGPPSGRPIWTWDWNLPKLTTLELTAEFAYRFQFKMLRGTPSLERVLIELRSTSTLHKRTVSFKDLLQNTQDLTTLEGDDEALDLHLKNIRLPNLTDFALIGD</sequence>
<accession>A0A9P6R4Y3</accession>
<evidence type="ECO:0000313" key="1">
    <source>
        <dbReference type="EMBL" id="KAG0310385.1"/>
    </source>
</evidence>
<dbReference type="Proteomes" id="UP000823405">
    <property type="component" value="Unassembled WGS sequence"/>
</dbReference>
<protein>
    <submittedName>
        <fullName evidence="1">Uncharacterized protein</fullName>
    </submittedName>
</protein>
<name>A0A9P6R4Y3_9FUNG</name>
<organism evidence="1 2">
    <name type="scientific">Linnemannia gamsii</name>
    <dbReference type="NCBI Taxonomy" id="64522"/>
    <lineage>
        <taxon>Eukaryota</taxon>
        <taxon>Fungi</taxon>
        <taxon>Fungi incertae sedis</taxon>
        <taxon>Mucoromycota</taxon>
        <taxon>Mortierellomycotina</taxon>
        <taxon>Mortierellomycetes</taxon>
        <taxon>Mortierellales</taxon>
        <taxon>Mortierellaceae</taxon>
        <taxon>Linnemannia</taxon>
    </lineage>
</organism>
<dbReference type="EMBL" id="JAAAIN010000844">
    <property type="protein sequence ID" value="KAG0310385.1"/>
    <property type="molecule type" value="Genomic_DNA"/>
</dbReference>
<dbReference type="AlphaFoldDB" id="A0A9P6R4Y3"/>
<comment type="caution">
    <text evidence="1">The sequence shown here is derived from an EMBL/GenBank/DDBJ whole genome shotgun (WGS) entry which is preliminary data.</text>
</comment>
<evidence type="ECO:0000313" key="2">
    <source>
        <dbReference type="Proteomes" id="UP000823405"/>
    </source>
</evidence>
<gene>
    <name evidence="1" type="ORF">BGZ97_012594</name>
</gene>
<proteinExistence type="predicted"/>